<reference evidence="4" key="1">
    <citation type="journal article" date="2019" name="Int. J. Syst. Evol. Microbiol.">
        <title>The Global Catalogue of Microorganisms (GCM) 10K type strain sequencing project: providing services to taxonomists for standard genome sequencing and annotation.</title>
        <authorList>
            <consortium name="The Broad Institute Genomics Platform"/>
            <consortium name="The Broad Institute Genome Sequencing Center for Infectious Disease"/>
            <person name="Wu L."/>
            <person name="Ma J."/>
        </authorList>
    </citation>
    <scope>NUCLEOTIDE SEQUENCE [LARGE SCALE GENOMIC DNA]</scope>
    <source>
        <strain evidence="4">JCM 18019</strain>
    </source>
</reference>
<name>A0ABP9M8C2_9FLAO</name>
<gene>
    <name evidence="3" type="ORF">GCM10023210_18760</name>
</gene>
<dbReference type="PANTHER" id="PTHR42760">
    <property type="entry name" value="SHORT-CHAIN DEHYDROGENASES/REDUCTASES FAMILY MEMBER"/>
    <property type="match status" value="1"/>
</dbReference>
<sequence>MSKLKNKTAFVTGGSRGIGAGIVRQLASEGANVIFTYVNSEQKAEDLVREIEALGVKSMAIKADTGNEEDINEAIKKASEWGIDILVNNAGLFVTGEIDNKESDLPALKLQWEVNVHGVAHTVRNVLPFMKNGGRIISIGSTGGTRSPYPGIGDYAATKAALAAYTRSWARDLGARNITVNIIQPGLIDTDMNPSDGPFSSQMLQSVAWDIMESQKISEWL</sequence>
<dbReference type="InterPro" id="IPR036291">
    <property type="entry name" value="NAD(P)-bd_dom_sf"/>
</dbReference>
<organism evidence="3 4">
    <name type="scientific">Chryseobacterium ginsengisoli</name>
    <dbReference type="NCBI Taxonomy" id="363853"/>
    <lineage>
        <taxon>Bacteria</taxon>
        <taxon>Pseudomonadati</taxon>
        <taxon>Bacteroidota</taxon>
        <taxon>Flavobacteriia</taxon>
        <taxon>Flavobacteriales</taxon>
        <taxon>Weeksellaceae</taxon>
        <taxon>Chryseobacterium group</taxon>
        <taxon>Chryseobacterium</taxon>
    </lineage>
</organism>
<comment type="caution">
    <text evidence="3">The sequence shown here is derived from an EMBL/GenBank/DDBJ whole genome shotgun (WGS) entry which is preliminary data.</text>
</comment>
<dbReference type="InterPro" id="IPR002347">
    <property type="entry name" value="SDR_fam"/>
</dbReference>
<keyword evidence="4" id="KW-1185">Reference proteome</keyword>
<accession>A0ABP9M8C2</accession>
<evidence type="ECO:0000256" key="2">
    <source>
        <dbReference type="RuleBase" id="RU000363"/>
    </source>
</evidence>
<dbReference type="PRINTS" id="PR00080">
    <property type="entry name" value="SDRFAMILY"/>
</dbReference>
<dbReference type="PANTHER" id="PTHR42760:SF50">
    <property type="entry name" value="SHORT-CHAIN DEHYDROGENASE-RELATED"/>
    <property type="match status" value="1"/>
</dbReference>
<dbReference type="CDD" id="cd05233">
    <property type="entry name" value="SDR_c"/>
    <property type="match status" value="1"/>
</dbReference>
<dbReference type="Gene3D" id="3.40.50.720">
    <property type="entry name" value="NAD(P)-binding Rossmann-like Domain"/>
    <property type="match status" value="1"/>
</dbReference>
<dbReference type="PRINTS" id="PR00081">
    <property type="entry name" value="GDHRDH"/>
</dbReference>
<dbReference type="Proteomes" id="UP001500353">
    <property type="component" value="Unassembled WGS sequence"/>
</dbReference>
<evidence type="ECO:0000313" key="3">
    <source>
        <dbReference type="EMBL" id="GAA5091404.1"/>
    </source>
</evidence>
<evidence type="ECO:0000313" key="4">
    <source>
        <dbReference type="Proteomes" id="UP001500353"/>
    </source>
</evidence>
<evidence type="ECO:0000256" key="1">
    <source>
        <dbReference type="ARBA" id="ARBA00006484"/>
    </source>
</evidence>
<dbReference type="RefSeq" id="WP_345202867.1">
    <property type="nucleotide sequence ID" value="NZ_BAABHX010000003.1"/>
</dbReference>
<protein>
    <submittedName>
        <fullName evidence="3">SDR family oxidoreductase</fullName>
    </submittedName>
</protein>
<dbReference type="EMBL" id="BAABHX010000003">
    <property type="protein sequence ID" value="GAA5091404.1"/>
    <property type="molecule type" value="Genomic_DNA"/>
</dbReference>
<dbReference type="SUPFAM" id="SSF51735">
    <property type="entry name" value="NAD(P)-binding Rossmann-fold domains"/>
    <property type="match status" value="1"/>
</dbReference>
<proteinExistence type="inferred from homology"/>
<comment type="similarity">
    <text evidence="1 2">Belongs to the short-chain dehydrogenases/reductases (SDR) family.</text>
</comment>
<dbReference type="Pfam" id="PF00106">
    <property type="entry name" value="adh_short"/>
    <property type="match status" value="1"/>
</dbReference>